<dbReference type="STRING" id="97359.A0A550CIB1"/>
<dbReference type="Proteomes" id="UP000320762">
    <property type="component" value="Unassembled WGS sequence"/>
</dbReference>
<dbReference type="InterPro" id="IPR057678">
    <property type="entry name" value="DUF7918"/>
</dbReference>
<gene>
    <name evidence="2" type="ORF">BD626DRAFT_492127</name>
</gene>
<keyword evidence="3" id="KW-1185">Reference proteome</keyword>
<dbReference type="EMBL" id="VDMD01000007">
    <property type="protein sequence ID" value="TRM64529.1"/>
    <property type="molecule type" value="Genomic_DNA"/>
</dbReference>
<proteinExistence type="predicted"/>
<dbReference type="PANTHER" id="PTHR36223:SF1">
    <property type="entry name" value="TRANSCRIPTION ELONGATION FACTOR EAF N-TERMINAL DOMAIN-CONTAINING PROTEIN"/>
    <property type="match status" value="1"/>
</dbReference>
<name>A0A550CIB1_9AGAR</name>
<dbReference type="AlphaFoldDB" id="A0A550CIB1"/>
<evidence type="ECO:0000259" key="1">
    <source>
        <dbReference type="Pfam" id="PF25534"/>
    </source>
</evidence>
<reference evidence="2 3" key="1">
    <citation type="journal article" date="2019" name="New Phytol.">
        <title>Comparative genomics reveals unique wood-decay strategies and fruiting body development in the Schizophyllaceae.</title>
        <authorList>
            <person name="Almasi E."/>
            <person name="Sahu N."/>
            <person name="Krizsan K."/>
            <person name="Balint B."/>
            <person name="Kovacs G.M."/>
            <person name="Kiss B."/>
            <person name="Cseklye J."/>
            <person name="Drula E."/>
            <person name="Henrissat B."/>
            <person name="Nagy I."/>
            <person name="Chovatia M."/>
            <person name="Adam C."/>
            <person name="LaButti K."/>
            <person name="Lipzen A."/>
            <person name="Riley R."/>
            <person name="Grigoriev I.V."/>
            <person name="Nagy L.G."/>
        </authorList>
    </citation>
    <scope>NUCLEOTIDE SEQUENCE [LARGE SCALE GENOMIC DNA]</scope>
    <source>
        <strain evidence="2 3">NL-1724</strain>
    </source>
</reference>
<comment type="caution">
    <text evidence="2">The sequence shown here is derived from an EMBL/GenBank/DDBJ whole genome shotgun (WGS) entry which is preliminary data.</text>
</comment>
<evidence type="ECO:0000313" key="3">
    <source>
        <dbReference type="Proteomes" id="UP000320762"/>
    </source>
</evidence>
<dbReference type="OrthoDB" id="3364132at2759"/>
<dbReference type="Pfam" id="PF25534">
    <property type="entry name" value="DUF7918"/>
    <property type="match status" value="1"/>
</dbReference>
<sequence>MKIGDIECWIEADNQRLDEYGVAECGQNQCSAWIPTMINQEFIIVYQDSHHPGRRCTGSSLIIDGNTFGGDLLKASRKHTLSSQSHIRTGPTECRKLKFGAIQLTDDDTYLEKDQQSLGEISVSISTWRVIKGRHKRTGNAKDYSTPTLAQVHEKTKKGIAHAVTFGEAETMPPISNTTRIEWYGRQLATFTFRYRSIDMLRAKGIVPMPVLRVTPQPSSSSGRGQKRKACNDVVSNRAVRVKPEVLDIEASERRKDAVRQAEEALRKARFAVKKEQNPGLRLEDVSILISGEIIDLTED</sequence>
<dbReference type="PANTHER" id="PTHR36223">
    <property type="entry name" value="BETA-LACTAMASE-TYPE TRANSPEPTIDASE FOLD DOMAIN CONTAINING PROTEIN"/>
    <property type="match status" value="1"/>
</dbReference>
<protein>
    <recommendedName>
        <fullName evidence="1">DUF7918 domain-containing protein</fullName>
    </recommendedName>
</protein>
<feature type="domain" description="DUF7918" evidence="1">
    <location>
        <begin position="6"/>
        <end position="208"/>
    </location>
</feature>
<accession>A0A550CIB1</accession>
<evidence type="ECO:0000313" key="2">
    <source>
        <dbReference type="EMBL" id="TRM64529.1"/>
    </source>
</evidence>
<organism evidence="2 3">
    <name type="scientific">Schizophyllum amplum</name>
    <dbReference type="NCBI Taxonomy" id="97359"/>
    <lineage>
        <taxon>Eukaryota</taxon>
        <taxon>Fungi</taxon>
        <taxon>Dikarya</taxon>
        <taxon>Basidiomycota</taxon>
        <taxon>Agaricomycotina</taxon>
        <taxon>Agaricomycetes</taxon>
        <taxon>Agaricomycetidae</taxon>
        <taxon>Agaricales</taxon>
        <taxon>Schizophyllaceae</taxon>
        <taxon>Schizophyllum</taxon>
    </lineage>
</organism>